<evidence type="ECO:0000256" key="1">
    <source>
        <dbReference type="SAM" id="Phobius"/>
    </source>
</evidence>
<comment type="caution">
    <text evidence="2">The sequence shown here is derived from an EMBL/GenBank/DDBJ whole genome shotgun (WGS) entry which is preliminary data.</text>
</comment>
<accession>A0A927M5E7</accession>
<sequence length="94" mass="9636">MASLAVAFFAVTRFDGAVRFAGVAFFAAFAVVVARFLGVFAAVAPVARRVAVATFFAAAVPLPGAFFAPVTLRAAAGLVAVRVLPPRPSARRLG</sequence>
<organism evidence="2 3">
    <name type="scientific">Plantactinospora soyae</name>
    <dbReference type="NCBI Taxonomy" id="1544732"/>
    <lineage>
        <taxon>Bacteria</taxon>
        <taxon>Bacillati</taxon>
        <taxon>Actinomycetota</taxon>
        <taxon>Actinomycetes</taxon>
        <taxon>Micromonosporales</taxon>
        <taxon>Micromonosporaceae</taxon>
        <taxon>Plantactinospora</taxon>
    </lineage>
</organism>
<proteinExistence type="predicted"/>
<gene>
    <name evidence="2" type="ORF">H4W31_003985</name>
</gene>
<feature type="transmembrane region" description="Helical" evidence="1">
    <location>
        <begin position="50"/>
        <end position="72"/>
    </location>
</feature>
<dbReference type="Proteomes" id="UP000649753">
    <property type="component" value="Unassembled WGS sequence"/>
</dbReference>
<evidence type="ECO:0000313" key="3">
    <source>
        <dbReference type="Proteomes" id="UP000649753"/>
    </source>
</evidence>
<keyword evidence="1" id="KW-0812">Transmembrane</keyword>
<dbReference type="AlphaFoldDB" id="A0A927M5E7"/>
<keyword evidence="1" id="KW-1133">Transmembrane helix</keyword>
<protein>
    <submittedName>
        <fullName evidence="2">Uncharacterized protein</fullName>
    </submittedName>
</protein>
<keyword evidence="1" id="KW-0472">Membrane</keyword>
<reference evidence="2" key="1">
    <citation type="submission" date="2020-10" db="EMBL/GenBank/DDBJ databases">
        <title>Sequencing the genomes of 1000 actinobacteria strains.</title>
        <authorList>
            <person name="Klenk H.-P."/>
        </authorList>
    </citation>
    <scope>NUCLEOTIDE SEQUENCE</scope>
    <source>
        <strain evidence="2">DSM 46832</strain>
    </source>
</reference>
<name>A0A927M5E7_9ACTN</name>
<dbReference type="EMBL" id="JADBEB010000001">
    <property type="protein sequence ID" value="MBE1488347.1"/>
    <property type="molecule type" value="Genomic_DNA"/>
</dbReference>
<keyword evidence="3" id="KW-1185">Reference proteome</keyword>
<evidence type="ECO:0000313" key="2">
    <source>
        <dbReference type="EMBL" id="MBE1488347.1"/>
    </source>
</evidence>
<feature type="transmembrane region" description="Helical" evidence="1">
    <location>
        <begin position="23"/>
        <end position="43"/>
    </location>
</feature>
<dbReference type="RefSeq" id="WP_192768027.1">
    <property type="nucleotide sequence ID" value="NZ_JADBEB010000001.1"/>
</dbReference>